<organism evidence="12 13">
    <name type="scientific">Pseudoduganella dura</name>
    <dbReference type="NCBI Taxonomy" id="321982"/>
    <lineage>
        <taxon>Bacteria</taxon>
        <taxon>Pseudomonadati</taxon>
        <taxon>Pseudomonadota</taxon>
        <taxon>Betaproteobacteria</taxon>
        <taxon>Burkholderiales</taxon>
        <taxon>Oxalobacteraceae</taxon>
        <taxon>Telluria group</taxon>
        <taxon>Pseudoduganella</taxon>
    </lineage>
</organism>
<feature type="transmembrane region" description="Helical" evidence="10">
    <location>
        <begin position="232"/>
        <end position="265"/>
    </location>
</feature>
<protein>
    <submittedName>
        <fullName evidence="12">Potassium transporter</fullName>
    </submittedName>
</protein>
<dbReference type="OrthoDB" id="9781411at2"/>
<keyword evidence="3" id="KW-0050">Antiport</keyword>
<evidence type="ECO:0000256" key="6">
    <source>
        <dbReference type="ARBA" id="ARBA00022958"/>
    </source>
</evidence>
<evidence type="ECO:0000256" key="1">
    <source>
        <dbReference type="ARBA" id="ARBA00004141"/>
    </source>
</evidence>
<feature type="transmembrane region" description="Helical" evidence="10">
    <location>
        <begin position="98"/>
        <end position="121"/>
    </location>
</feature>
<dbReference type="InterPro" id="IPR036291">
    <property type="entry name" value="NAD(P)-bd_dom_sf"/>
</dbReference>
<keyword evidence="8" id="KW-0406">Ion transport</keyword>
<keyword evidence="9 10" id="KW-0472">Membrane</keyword>
<dbReference type="GO" id="GO:0015297">
    <property type="term" value="F:antiporter activity"/>
    <property type="evidence" value="ECO:0007669"/>
    <property type="project" value="UniProtKB-KW"/>
</dbReference>
<dbReference type="SUPFAM" id="SSF51735">
    <property type="entry name" value="NAD(P)-binding Rossmann-fold domains"/>
    <property type="match status" value="1"/>
</dbReference>
<name>A0A6I3XEA9_9BURK</name>
<dbReference type="InterPro" id="IPR038770">
    <property type="entry name" value="Na+/solute_symporter_sf"/>
</dbReference>
<feature type="transmembrane region" description="Helical" evidence="10">
    <location>
        <begin position="159"/>
        <end position="178"/>
    </location>
</feature>
<keyword evidence="4" id="KW-0633">Potassium transport</keyword>
<dbReference type="Gene3D" id="3.40.50.720">
    <property type="entry name" value="NAD(P)-binding Rossmann-like Domain"/>
    <property type="match status" value="1"/>
</dbReference>
<feature type="transmembrane region" description="Helical" evidence="10">
    <location>
        <begin position="69"/>
        <end position="86"/>
    </location>
</feature>
<dbReference type="PANTHER" id="PTHR46157:SF4">
    <property type="entry name" value="K(+) EFFLUX ANTIPORTER 3, CHLOROPLASTIC"/>
    <property type="match status" value="1"/>
</dbReference>
<feature type="domain" description="RCK N-terminal" evidence="11">
    <location>
        <begin position="421"/>
        <end position="538"/>
    </location>
</feature>
<dbReference type="Gene3D" id="1.20.1530.20">
    <property type="match status" value="1"/>
</dbReference>
<evidence type="ECO:0000256" key="10">
    <source>
        <dbReference type="SAM" id="Phobius"/>
    </source>
</evidence>
<evidence type="ECO:0000256" key="2">
    <source>
        <dbReference type="ARBA" id="ARBA00022448"/>
    </source>
</evidence>
<proteinExistence type="predicted"/>
<dbReference type="Pfam" id="PF02254">
    <property type="entry name" value="TrkA_N"/>
    <property type="match status" value="1"/>
</dbReference>
<evidence type="ECO:0000259" key="11">
    <source>
        <dbReference type="PROSITE" id="PS51201"/>
    </source>
</evidence>
<dbReference type="AlphaFoldDB" id="A0A6I3XEA9"/>
<evidence type="ECO:0000256" key="4">
    <source>
        <dbReference type="ARBA" id="ARBA00022538"/>
    </source>
</evidence>
<feature type="transmembrane region" description="Helical" evidence="10">
    <location>
        <begin position="371"/>
        <end position="391"/>
    </location>
</feature>
<keyword evidence="5 10" id="KW-0812">Transmembrane</keyword>
<evidence type="ECO:0000313" key="12">
    <source>
        <dbReference type="EMBL" id="MUI11921.1"/>
    </source>
</evidence>
<sequence length="591" mass="61693">MTVADLRETLLFLLLAGLAVPLLQRLRIGQIPGFLLVGLCFGPHGLGTWAGAAPWLADITFHDIEGVKMFGELGILFLMFMIGLELSPARIWALRRDVFGTGVLQVALTAAAIGAIALWFGNPPAPALTVGITLAMSSTAVVMQLLSRAQALATPLGQACFGILMLQDLAVVPVLILVEGLAGSSTGAALWWTLLLAVAKAAATIALVYIIGRRLARPLFAAFAVQRQPEVFVALILLLALGVAAATAAAGLSMALGALLAGLLLADTEFQYEVEMIVEPFRGLLMGMFFMAVGMELDLRIVAQYPFWLPASVLGLLAVKGGVIALLLLRRLGWRRAAQAGLLMGQGGEFAFIILGYAVGAGLLAGATGQFMLVLVTASMLAAPGVAALGARIARRAGSVDAAQESAQDSTQKPAQQAFREGHIIIGGYGRVGRLVAGVLARQGIACVAVERDHQLAAAGRAQASNVFSGDASMPEMMERLGVGRSAGVVLTMDDPQAALHATRALRRQYPAVPVFARARDEQHARLLKDAGAAGVISETVESGLQLAHFALGAAGMPEGAAGFHIGVERAERLARVTDDGSKDNALKDDV</sequence>
<dbReference type="Proteomes" id="UP000431684">
    <property type="component" value="Unassembled WGS sequence"/>
</dbReference>
<keyword evidence="7 10" id="KW-1133">Transmembrane helix</keyword>
<gene>
    <name evidence="12" type="ORF">GJV26_05410</name>
</gene>
<dbReference type="GO" id="GO:0005886">
    <property type="term" value="C:plasma membrane"/>
    <property type="evidence" value="ECO:0007669"/>
    <property type="project" value="TreeGrafter"/>
</dbReference>
<reference evidence="12 13" key="1">
    <citation type="submission" date="2019-11" db="EMBL/GenBank/DDBJ databases">
        <title>Draft Genome Sequences of Six Type Strains of the Genus Massilia.</title>
        <authorList>
            <person name="Miess H."/>
            <person name="Frediansyah A."/>
            <person name="Goeker M."/>
            <person name="Gross H."/>
        </authorList>
    </citation>
    <scope>NUCLEOTIDE SEQUENCE [LARGE SCALE GENOMIC DNA]</scope>
    <source>
        <strain evidence="12 13">DSM 17513</strain>
    </source>
</reference>
<evidence type="ECO:0000256" key="5">
    <source>
        <dbReference type="ARBA" id="ARBA00022692"/>
    </source>
</evidence>
<feature type="transmembrane region" description="Helical" evidence="10">
    <location>
        <begin position="35"/>
        <end position="57"/>
    </location>
</feature>
<keyword evidence="6" id="KW-0630">Potassium</keyword>
<evidence type="ECO:0000256" key="7">
    <source>
        <dbReference type="ARBA" id="ARBA00022989"/>
    </source>
</evidence>
<evidence type="ECO:0000256" key="3">
    <source>
        <dbReference type="ARBA" id="ARBA00022449"/>
    </source>
</evidence>
<dbReference type="PANTHER" id="PTHR46157">
    <property type="entry name" value="K(+) EFFLUX ANTIPORTER 3, CHLOROPLASTIC"/>
    <property type="match status" value="1"/>
</dbReference>
<keyword evidence="13" id="KW-1185">Reference proteome</keyword>
<feature type="transmembrane region" description="Helical" evidence="10">
    <location>
        <begin position="6"/>
        <end position="23"/>
    </location>
</feature>
<dbReference type="PROSITE" id="PS51201">
    <property type="entry name" value="RCK_N"/>
    <property type="match status" value="1"/>
</dbReference>
<dbReference type="GO" id="GO:1902600">
    <property type="term" value="P:proton transmembrane transport"/>
    <property type="evidence" value="ECO:0007669"/>
    <property type="project" value="InterPro"/>
</dbReference>
<dbReference type="InterPro" id="IPR003148">
    <property type="entry name" value="RCK_N"/>
</dbReference>
<comment type="caution">
    <text evidence="12">The sequence shown here is derived from an EMBL/GenBank/DDBJ whole genome shotgun (WGS) entry which is preliminary data.</text>
</comment>
<dbReference type="GO" id="GO:0006813">
    <property type="term" value="P:potassium ion transport"/>
    <property type="evidence" value="ECO:0007669"/>
    <property type="project" value="UniProtKB-KW"/>
</dbReference>
<dbReference type="EMBL" id="WNWM01000002">
    <property type="protein sequence ID" value="MUI11921.1"/>
    <property type="molecule type" value="Genomic_DNA"/>
</dbReference>
<accession>A0A6I3XEA9</accession>
<dbReference type="RefSeq" id="WP_155707931.1">
    <property type="nucleotide sequence ID" value="NZ_BMWU01000067.1"/>
</dbReference>
<evidence type="ECO:0000313" key="13">
    <source>
        <dbReference type="Proteomes" id="UP000431684"/>
    </source>
</evidence>
<feature type="transmembrane region" description="Helical" evidence="10">
    <location>
        <begin position="127"/>
        <end position="147"/>
    </location>
</feature>
<feature type="transmembrane region" description="Helical" evidence="10">
    <location>
        <begin position="307"/>
        <end position="329"/>
    </location>
</feature>
<keyword evidence="2" id="KW-0813">Transport</keyword>
<evidence type="ECO:0000256" key="9">
    <source>
        <dbReference type="ARBA" id="ARBA00023136"/>
    </source>
</evidence>
<evidence type="ECO:0000256" key="8">
    <source>
        <dbReference type="ARBA" id="ARBA00023065"/>
    </source>
</evidence>
<dbReference type="InterPro" id="IPR006153">
    <property type="entry name" value="Cation/H_exchanger_TM"/>
</dbReference>
<comment type="subcellular location">
    <subcellularLocation>
        <location evidence="1">Membrane</location>
        <topology evidence="1">Multi-pass membrane protein</topology>
    </subcellularLocation>
</comment>
<dbReference type="Pfam" id="PF00999">
    <property type="entry name" value="Na_H_Exchanger"/>
    <property type="match status" value="1"/>
</dbReference>
<feature type="transmembrane region" description="Helical" evidence="10">
    <location>
        <begin position="190"/>
        <end position="211"/>
    </location>
</feature>
<feature type="transmembrane region" description="Helical" evidence="10">
    <location>
        <begin position="341"/>
        <end position="365"/>
    </location>
</feature>